<proteinExistence type="predicted"/>
<dbReference type="AlphaFoldDB" id="A0A356LAJ4"/>
<organism evidence="2 3">
    <name type="scientific">Advenella kashmirensis</name>
    <dbReference type="NCBI Taxonomy" id="310575"/>
    <lineage>
        <taxon>Bacteria</taxon>
        <taxon>Pseudomonadati</taxon>
        <taxon>Pseudomonadota</taxon>
        <taxon>Betaproteobacteria</taxon>
        <taxon>Burkholderiales</taxon>
        <taxon>Alcaligenaceae</taxon>
    </lineage>
</organism>
<feature type="domain" description="Minor tail T" evidence="1">
    <location>
        <begin position="20"/>
        <end position="75"/>
    </location>
</feature>
<evidence type="ECO:0000313" key="3">
    <source>
        <dbReference type="Proteomes" id="UP000264036"/>
    </source>
</evidence>
<evidence type="ECO:0000259" key="1">
    <source>
        <dbReference type="Pfam" id="PF06223"/>
    </source>
</evidence>
<dbReference type="InterPro" id="IPR009350">
    <property type="entry name" value="Phage_tail_T"/>
</dbReference>
<name>A0A356LAJ4_9BURK</name>
<protein>
    <recommendedName>
        <fullName evidence="1">Minor tail T domain-containing protein</fullName>
    </recommendedName>
</protein>
<comment type="caution">
    <text evidence="2">The sequence shown here is derived from an EMBL/GenBank/DDBJ whole genome shotgun (WGS) entry which is preliminary data.</text>
</comment>
<gene>
    <name evidence="2" type="ORF">DD666_00830</name>
</gene>
<dbReference type="Proteomes" id="UP000264036">
    <property type="component" value="Unassembled WGS sequence"/>
</dbReference>
<dbReference type="Pfam" id="PF06223">
    <property type="entry name" value="Phage_tail_T"/>
    <property type="match status" value="1"/>
</dbReference>
<sequence length="86" mass="9594">MCNLALSLGKTLEEIGQLPETELEIWQEYHAEQPFGEWREDLRMGIVASAVANTVSSKGLSPADFMPFEKRAEEDFSDFLDGAISV</sequence>
<dbReference type="EMBL" id="DOEK01000003">
    <property type="protein sequence ID" value="HBP27944.1"/>
    <property type="molecule type" value="Genomic_DNA"/>
</dbReference>
<evidence type="ECO:0000313" key="2">
    <source>
        <dbReference type="EMBL" id="HBP27944.1"/>
    </source>
</evidence>
<reference evidence="2 3" key="1">
    <citation type="journal article" date="2018" name="Nat. Biotechnol.">
        <title>A standardized bacterial taxonomy based on genome phylogeny substantially revises the tree of life.</title>
        <authorList>
            <person name="Parks D.H."/>
            <person name="Chuvochina M."/>
            <person name="Waite D.W."/>
            <person name="Rinke C."/>
            <person name="Skarshewski A."/>
            <person name="Chaumeil P.A."/>
            <person name="Hugenholtz P."/>
        </authorList>
    </citation>
    <scope>NUCLEOTIDE SEQUENCE [LARGE SCALE GENOMIC DNA]</scope>
    <source>
        <strain evidence="2">UBA10707</strain>
    </source>
</reference>
<accession>A0A356LAJ4</accession>